<comment type="subcellular location">
    <subcellularLocation>
        <location evidence="6">Cytoplasm</location>
    </subcellularLocation>
</comment>
<dbReference type="SUPFAM" id="SSF69705">
    <property type="entry name" value="Transcription factor NusA, N-terminal domain"/>
    <property type="match status" value="1"/>
</dbReference>
<dbReference type="Gene3D" id="3.30.1480.10">
    <property type="entry name" value="NusA, N-terminal domain"/>
    <property type="match status" value="1"/>
</dbReference>
<comment type="similarity">
    <text evidence="6">Belongs to the NusA family.</text>
</comment>
<feature type="compositionally biased region" description="Acidic residues" evidence="7">
    <location>
        <begin position="379"/>
        <end position="388"/>
    </location>
</feature>
<reference evidence="9" key="2">
    <citation type="submission" date="2013-09" db="EMBL/GenBank/DDBJ databases">
        <title>Draft genome sequence of Streptococcus infantarius subsp. infantarius ATCC BAA-102.</title>
        <authorList>
            <person name="Sudarsanam P."/>
            <person name="Ley R."/>
            <person name="Guruge J."/>
            <person name="Turnbaugh P.J."/>
            <person name="Mahowald M."/>
            <person name="Liep D."/>
            <person name="Gordon J."/>
        </authorList>
    </citation>
    <scope>NUCLEOTIDE SEQUENCE</scope>
    <source>
        <strain evidence="9">ATCC BAA-102</strain>
    </source>
</reference>
<evidence type="ECO:0000256" key="1">
    <source>
        <dbReference type="ARBA" id="ARBA00022472"/>
    </source>
</evidence>
<evidence type="ECO:0000256" key="2">
    <source>
        <dbReference type="ARBA" id="ARBA00022490"/>
    </source>
</evidence>
<dbReference type="HAMAP" id="MF_00945_B">
    <property type="entry name" value="NusA_B"/>
    <property type="match status" value="1"/>
</dbReference>
<dbReference type="Proteomes" id="UP000005602">
    <property type="component" value="Unassembled WGS sequence"/>
</dbReference>
<keyword evidence="5 6" id="KW-0804">Transcription</keyword>
<dbReference type="InterPro" id="IPR004087">
    <property type="entry name" value="KH_dom"/>
</dbReference>
<dbReference type="Gene3D" id="3.30.300.20">
    <property type="match status" value="2"/>
</dbReference>
<feature type="region of interest" description="Disordered" evidence="7">
    <location>
        <begin position="368"/>
        <end position="397"/>
    </location>
</feature>
<dbReference type="InterPro" id="IPR009019">
    <property type="entry name" value="KH_sf_prok-type"/>
</dbReference>
<evidence type="ECO:0000256" key="5">
    <source>
        <dbReference type="ARBA" id="ARBA00023163"/>
    </source>
</evidence>
<evidence type="ECO:0000256" key="4">
    <source>
        <dbReference type="ARBA" id="ARBA00023015"/>
    </source>
</evidence>
<dbReference type="PANTHER" id="PTHR22648:SF0">
    <property type="entry name" value="TRANSCRIPTION TERMINATION_ANTITERMINATION PROTEIN NUSA"/>
    <property type="match status" value="1"/>
</dbReference>
<comment type="caution">
    <text evidence="9">The sequence shown here is derived from an EMBL/GenBank/DDBJ whole genome shotgun (WGS) entry which is preliminary data.</text>
</comment>
<evidence type="ECO:0000313" key="9">
    <source>
        <dbReference type="EMBL" id="EDT48501.1"/>
    </source>
</evidence>
<dbReference type="SMART" id="SM00322">
    <property type="entry name" value="KH"/>
    <property type="match status" value="2"/>
</dbReference>
<comment type="function">
    <text evidence="6">Participates in both transcription termination and antitermination.</text>
</comment>
<dbReference type="PROSITE" id="PS50084">
    <property type="entry name" value="KH_TYPE_1"/>
    <property type="match status" value="1"/>
</dbReference>
<dbReference type="InterPro" id="IPR030842">
    <property type="entry name" value="TF_NusA_bacterial"/>
</dbReference>
<keyword evidence="2 6" id="KW-0963">Cytoplasm</keyword>
<sequence>MKKMSKEMLEAFRILEEEKHINKDDIIDAVKESLKSAYKRRYGQSESCVIEFDDKKGDFKVYTVREVVEEVFDSRLEISLSDALKISSAYELGDKIRFEESVAEFGRVAAQSAKQTIMEKMRRQIREVTYNEYKQHEGEIMTGTVERFDQRFIYVNLGSLEAQLSHQDQIPGETWKSHDRIEVYVYKVENNPKGVNVFVSRSHPQFIKRIMEQEIPEVFDGTVEIMSVSREAGDRTKVAVRSHNPNVDAIGTIVGRGGSNIKKVISKFHPKRYDAKAGVEVPVEENIDVIQWVEDPAEFIYNAIAPAEVDMVLFDEEDSKRATVVVPDNKLSLAIGRRGQNVRLAAHLTGYRIDIKSASEYEALEAEREAKAAEAQEAPAEEVVESADTEVLANDAE</sequence>
<protein>
    <recommendedName>
        <fullName evidence="6">Transcription termination/antitermination protein NusA</fullName>
    </recommendedName>
</protein>
<dbReference type="InterPro" id="IPR058582">
    <property type="entry name" value="KH_NusA_2nd"/>
</dbReference>
<dbReference type="EMBL" id="ABJK02000010">
    <property type="protein sequence ID" value="EDT48501.1"/>
    <property type="molecule type" value="Genomic_DNA"/>
</dbReference>
<dbReference type="SUPFAM" id="SSF54814">
    <property type="entry name" value="Prokaryotic type KH domain (KH-domain type II)"/>
    <property type="match status" value="2"/>
</dbReference>
<dbReference type="SUPFAM" id="SSF50249">
    <property type="entry name" value="Nucleic acid-binding proteins"/>
    <property type="match status" value="1"/>
</dbReference>
<organism evidence="9 10">
    <name type="scientific">Streptococcus infantarius subsp. infantarius ATCC BAA-102</name>
    <dbReference type="NCBI Taxonomy" id="471872"/>
    <lineage>
        <taxon>Bacteria</taxon>
        <taxon>Bacillati</taxon>
        <taxon>Bacillota</taxon>
        <taxon>Bacilli</taxon>
        <taxon>Lactobacillales</taxon>
        <taxon>Streptococcaceae</taxon>
        <taxon>Streptococcus</taxon>
    </lineage>
</organism>
<dbReference type="Pfam" id="PF08529">
    <property type="entry name" value="NusA_N"/>
    <property type="match status" value="1"/>
</dbReference>
<evidence type="ECO:0000259" key="8">
    <source>
        <dbReference type="SMART" id="SM00322"/>
    </source>
</evidence>
<comment type="subunit">
    <text evidence="6">Monomer. Binds directly to the core enzyme of the DNA-dependent RNA polymerase and to nascent RNA.</text>
</comment>
<dbReference type="InterPro" id="IPR010213">
    <property type="entry name" value="TF_NusA"/>
</dbReference>
<dbReference type="InterPro" id="IPR012340">
    <property type="entry name" value="NA-bd_OB-fold"/>
</dbReference>
<keyword evidence="4 6" id="KW-0805">Transcription regulation</keyword>
<feature type="domain" description="K Homology" evidence="8">
    <location>
        <begin position="318"/>
        <end position="385"/>
    </location>
</feature>
<dbReference type="Pfam" id="PF26594">
    <property type="entry name" value="KH_NusA_2nd"/>
    <property type="match status" value="1"/>
</dbReference>
<evidence type="ECO:0000256" key="6">
    <source>
        <dbReference type="HAMAP-Rule" id="MF_00945"/>
    </source>
</evidence>
<evidence type="ECO:0000313" key="10">
    <source>
        <dbReference type="Proteomes" id="UP000005602"/>
    </source>
</evidence>
<evidence type="ECO:0000256" key="3">
    <source>
        <dbReference type="ARBA" id="ARBA00022884"/>
    </source>
</evidence>
<keyword evidence="1 6" id="KW-0806">Transcription termination</keyword>
<dbReference type="InterPro" id="IPR036555">
    <property type="entry name" value="NusA_N_sf"/>
</dbReference>
<accession>A0ABM9XGT0</accession>
<dbReference type="Gene3D" id="2.40.50.140">
    <property type="entry name" value="Nucleic acid-binding proteins"/>
    <property type="match status" value="1"/>
</dbReference>
<dbReference type="PANTHER" id="PTHR22648">
    <property type="entry name" value="TRANSCRIPTION TERMINATION FACTOR NUSA"/>
    <property type="match status" value="1"/>
</dbReference>
<evidence type="ECO:0000256" key="7">
    <source>
        <dbReference type="SAM" id="MobiDB-lite"/>
    </source>
</evidence>
<dbReference type="Pfam" id="PF13184">
    <property type="entry name" value="KH_NusA_1st"/>
    <property type="match status" value="1"/>
</dbReference>
<gene>
    <name evidence="6 9" type="primary">nusA</name>
    <name evidence="9" type="ORF">STRINF_00187</name>
</gene>
<keyword evidence="3 6" id="KW-0694">RNA-binding</keyword>
<dbReference type="CDD" id="cd04455">
    <property type="entry name" value="S1_NusA"/>
    <property type="match status" value="1"/>
</dbReference>
<feature type="domain" description="K Homology" evidence="8">
    <location>
        <begin position="232"/>
        <end position="309"/>
    </location>
</feature>
<reference evidence="9" key="1">
    <citation type="submission" date="2008-03" db="EMBL/GenBank/DDBJ databases">
        <authorList>
            <person name="Fulton L."/>
            <person name="Clifton S."/>
            <person name="Fulton B."/>
            <person name="Xu J."/>
            <person name="Minx P."/>
            <person name="Pepin K.H."/>
            <person name="Johnson M."/>
            <person name="Thiruvilangam P."/>
            <person name="Bhonagiri V."/>
            <person name="Nash W.E."/>
            <person name="Mardis E.R."/>
            <person name="Wilson R.K."/>
        </authorList>
    </citation>
    <scope>NUCLEOTIDE SEQUENCE [LARGE SCALE GENOMIC DNA]</scope>
    <source>
        <strain evidence="9">ATCC BAA-102</strain>
    </source>
</reference>
<dbReference type="NCBIfam" id="TIGR01953">
    <property type="entry name" value="NusA"/>
    <property type="match status" value="1"/>
</dbReference>
<dbReference type="InterPro" id="IPR025249">
    <property type="entry name" value="TF_NusA_KH_1st"/>
</dbReference>
<keyword evidence="10" id="KW-1185">Reference proteome</keyword>
<keyword evidence="6" id="KW-0889">Transcription antitermination</keyword>
<name>A0ABM9XGT0_9STRE</name>
<dbReference type="InterPro" id="IPR015946">
    <property type="entry name" value="KH_dom-like_a/b"/>
</dbReference>
<dbReference type="InterPro" id="IPR013735">
    <property type="entry name" value="TF_NusA_N"/>
</dbReference>
<dbReference type="CDD" id="cd22529">
    <property type="entry name" value="KH-II_NusA_rpt2"/>
    <property type="match status" value="1"/>
</dbReference>
<proteinExistence type="inferred from homology"/>